<feature type="non-terminal residue" evidence="1">
    <location>
        <position position="1"/>
    </location>
</feature>
<dbReference type="EMBL" id="LAZR01020791">
    <property type="protein sequence ID" value="KKL87611.1"/>
    <property type="molecule type" value="Genomic_DNA"/>
</dbReference>
<protein>
    <submittedName>
        <fullName evidence="1">Uncharacterized protein</fullName>
    </submittedName>
</protein>
<gene>
    <name evidence="1" type="ORF">LCGC14_1933000</name>
</gene>
<reference evidence="1" key="1">
    <citation type="journal article" date="2015" name="Nature">
        <title>Complex archaea that bridge the gap between prokaryotes and eukaryotes.</title>
        <authorList>
            <person name="Spang A."/>
            <person name="Saw J.H."/>
            <person name="Jorgensen S.L."/>
            <person name="Zaremba-Niedzwiedzka K."/>
            <person name="Martijn J."/>
            <person name="Lind A.E."/>
            <person name="van Eijk R."/>
            <person name="Schleper C."/>
            <person name="Guy L."/>
            <person name="Ettema T.J."/>
        </authorList>
    </citation>
    <scope>NUCLEOTIDE SEQUENCE</scope>
</reference>
<accession>A0A0F9GAV0</accession>
<dbReference type="AlphaFoldDB" id="A0A0F9GAV0"/>
<name>A0A0F9GAV0_9ZZZZ</name>
<sequence>ISRNKVNRPQKIILTSMGEKVMEAILNILS</sequence>
<comment type="caution">
    <text evidence="1">The sequence shown here is derived from an EMBL/GenBank/DDBJ whole genome shotgun (WGS) entry which is preliminary data.</text>
</comment>
<organism evidence="1">
    <name type="scientific">marine sediment metagenome</name>
    <dbReference type="NCBI Taxonomy" id="412755"/>
    <lineage>
        <taxon>unclassified sequences</taxon>
        <taxon>metagenomes</taxon>
        <taxon>ecological metagenomes</taxon>
    </lineage>
</organism>
<proteinExistence type="predicted"/>
<evidence type="ECO:0000313" key="1">
    <source>
        <dbReference type="EMBL" id="KKL87611.1"/>
    </source>
</evidence>